<dbReference type="OrthoDB" id="9799122at2"/>
<evidence type="ECO:0000313" key="3">
    <source>
        <dbReference type="Proteomes" id="UP000294850"/>
    </source>
</evidence>
<dbReference type="InterPro" id="IPR036249">
    <property type="entry name" value="Thioredoxin-like_sf"/>
</dbReference>
<dbReference type="EMBL" id="SMFL01000001">
    <property type="protein sequence ID" value="TDE18465.1"/>
    <property type="molecule type" value="Genomic_DNA"/>
</dbReference>
<dbReference type="Pfam" id="PF01323">
    <property type="entry name" value="DSBA"/>
    <property type="match status" value="1"/>
</dbReference>
<dbReference type="PANTHER" id="PTHR13887:SF41">
    <property type="entry name" value="THIOREDOXIN SUPERFAMILY PROTEIN"/>
    <property type="match status" value="1"/>
</dbReference>
<gene>
    <name evidence="2" type="ORF">E0F88_02710</name>
</gene>
<comment type="caution">
    <text evidence="2">The sequence shown here is derived from an EMBL/GenBank/DDBJ whole genome shotgun (WGS) entry which is preliminary data.</text>
</comment>
<sequence length="235" mass="26381">MKVEIWSDVMCPFCYIGKRKFEAALEQFPQKDKIQIEWKSFQLNPAMKTEPDKNINDYLAEIKGWSFEQAAEMNNHVAGIAAEVGLEYNLDKAVVANSFDAHRFVQFAKTKGKGDDAEEQLFKAYFTDGKNTADLETLIELGKQIGLDPTELKTVLETTKFSEEVRHDIYEAQQVGARGVPFFVLDRKYAVSGAQQPETFLGALEKSFGEWEKANPAPLVTFTEGATCTPDGECN</sequence>
<dbReference type="Proteomes" id="UP000294850">
    <property type="component" value="Unassembled WGS sequence"/>
</dbReference>
<keyword evidence="3" id="KW-1185">Reference proteome</keyword>
<reference evidence="2 3" key="1">
    <citation type="submission" date="2019-03" db="EMBL/GenBank/DDBJ databases">
        <title>Dyadobacter AR-3-6 sp. nov., isolated from arctic soil.</title>
        <authorList>
            <person name="Chaudhary D.K."/>
        </authorList>
    </citation>
    <scope>NUCLEOTIDE SEQUENCE [LARGE SCALE GENOMIC DNA]</scope>
    <source>
        <strain evidence="2 3">AR-3-6</strain>
    </source>
</reference>
<evidence type="ECO:0000313" key="2">
    <source>
        <dbReference type="EMBL" id="TDE18465.1"/>
    </source>
</evidence>
<organism evidence="2 3">
    <name type="scientific">Dyadobacter psychrotolerans</name>
    <dbReference type="NCBI Taxonomy" id="2541721"/>
    <lineage>
        <taxon>Bacteria</taxon>
        <taxon>Pseudomonadati</taxon>
        <taxon>Bacteroidota</taxon>
        <taxon>Cytophagia</taxon>
        <taxon>Cytophagales</taxon>
        <taxon>Spirosomataceae</taxon>
        <taxon>Dyadobacter</taxon>
    </lineage>
</organism>
<dbReference type="Gene3D" id="3.40.30.10">
    <property type="entry name" value="Glutaredoxin"/>
    <property type="match status" value="1"/>
</dbReference>
<dbReference type="SUPFAM" id="SSF52833">
    <property type="entry name" value="Thioredoxin-like"/>
    <property type="match status" value="1"/>
</dbReference>
<dbReference type="CDD" id="cd03024">
    <property type="entry name" value="DsbA_FrnE"/>
    <property type="match status" value="1"/>
</dbReference>
<dbReference type="RefSeq" id="WP_131956397.1">
    <property type="nucleotide sequence ID" value="NZ_SMFL01000001.1"/>
</dbReference>
<proteinExistence type="predicted"/>
<feature type="domain" description="DSBA-like thioredoxin" evidence="1">
    <location>
        <begin position="3"/>
        <end position="204"/>
    </location>
</feature>
<dbReference type="GO" id="GO:0016491">
    <property type="term" value="F:oxidoreductase activity"/>
    <property type="evidence" value="ECO:0007669"/>
    <property type="project" value="InterPro"/>
</dbReference>
<accession>A0A4R5E2C7</accession>
<evidence type="ECO:0000259" key="1">
    <source>
        <dbReference type="Pfam" id="PF01323"/>
    </source>
</evidence>
<dbReference type="PANTHER" id="PTHR13887">
    <property type="entry name" value="GLUTATHIONE S-TRANSFERASE KAPPA"/>
    <property type="match status" value="1"/>
</dbReference>
<name>A0A4R5E2C7_9BACT</name>
<dbReference type="AlphaFoldDB" id="A0A4R5E2C7"/>
<protein>
    <submittedName>
        <fullName evidence="2">DsbA family oxidoreductase</fullName>
    </submittedName>
</protein>
<dbReference type="InterPro" id="IPR001853">
    <property type="entry name" value="DSBA-like_thioredoxin_dom"/>
</dbReference>